<evidence type="ECO:0000313" key="1">
    <source>
        <dbReference type="EMBL" id="MPM13797.1"/>
    </source>
</evidence>
<dbReference type="InterPro" id="IPR005186">
    <property type="entry name" value="FlaG"/>
</dbReference>
<dbReference type="EMBL" id="VSSQ01002174">
    <property type="protein sequence ID" value="MPM13797.1"/>
    <property type="molecule type" value="Genomic_DNA"/>
</dbReference>
<dbReference type="InterPro" id="IPR035924">
    <property type="entry name" value="FlaG-like_sf"/>
</dbReference>
<proteinExistence type="predicted"/>
<dbReference type="SUPFAM" id="SSF160214">
    <property type="entry name" value="FlaG-like"/>
    <property type="match status" value="1"/>
</dbReference>
<protein>
    <recommendedName>
        <fullName evidence="2">Flagellar protein FlaG</fullName>
    </recommendedName>
</protein>
<dbReference type="Gene3D" id="3.30.160.170">
    <property type="entry name" value="FlaG-like"/>
    <property type="match status" value="1"/>
</dbReference>
<accession>A0A644XD23</accession>
<sequence>MEIKVTSQGGQVNLNTVPNKEVNKLSVNKDVVEAITNKNKGYREEDLSKAVDKLNKFLKDEHTYAEYSIHEKLGDVMVKIINQDTKEVIMECPPKKILDLVAKMMEMVGVAIDKKA</sequence>
<dbReference type="PANTHER" id="PTHR37166:SF1">
    <property type="entry name" value="PROTEIN FLAG"/>
    <property type="match status" value="1"/>
</dbReference>
<dbReference type="Pfam" id="PF03646">
    <property type="entry name" value="FlaG"/>
    <property type="match status" value="1"/>
</dbReference>
<reference evidence="1" key="1">
    <citation type="submission" date="2019-08" db="EMBL/GenBank/DDBJ databases">
        <authorList>
            <person name="Kucharzyk K."/>
            <person name="Murdoch R.W."/>
            <person name="Higgins S."/>
            <person name="Loffler F."/>
        </authorList>
    </citation>
    <scope>NUCLEOTIDE SEQUENCE</scope>
</reference>
<dbReference type="PANTHER" id="PTHR37166">
    <property type="entry name" value="PROTEIN FLAG"/>
    <property type="match status" value="1"/>
</dbReference>
<dbReference type="AlphaFoldDB" id="A0A644XD23"/>
<gene>
    <name evidence="1" type="ORF">SDC9_60156</name>
</gene>
<evidence type="ECO:0008006" key="2">
    <source>
        <dbReference type="Google" id="ProtNLM"/>
    </source>
</evidence>
<organism evidence="1">
    <name type="scientific">bioreactor metagenome</name>
    <dbReference type="NCBI Taxonomy" id="1076179"/>
    <lineage>
        <taxon>unclassified sequences</taxon>
        <taxon>metagenomes</taxon>
        <taxon>ecological metagenomes</taxon>
    </lineage>
</organism>
<comment type="caution">
    <text evidence="1">The sequence shown here is derived from an EMBL/GenBank/DDBJ whole genome shotgun (WGS) entry which is preliminary data.</text>
</comment>
<name>A0A644XD23_9ZZZZ</name>